<dbReference type="EMBL" id="JAFELM010000034">
    <property type="protein sequence ID" value="MBM6618750.1"/>
    <property type="molecule type" value="Genomic_DNA"/>
</dbReference>
<reference evidence="2 3" key="1">
    <citation type="submission" date="2021-02" db="EMBL/GenBank/DDBJ databases">
        <title>Bacillus sp. RD4P76, an endophyte from a halophyte.</title>
        <authorList>
            <person name="Sun J.-Q."/>
        </authorList>
    </citation>
    <scope>NUCLEOTIDE SEQUENCE [LARGE SCALE GENOMIC DNA]</scope>
    <source>
        <strain evidence="2 3">RD4P76</strain>
    </source>
</reference>
<name>A0ABS2DL52_9BACI</name>
<evidence type="ECO:0000256" key="1">
    <source>
        <dbReference type="SAM" id="Phobius"/>
    </source>
</evidence>
<organism evidence="2 3">
    <name type="scientific">Bacillus suaedaesalsae</name>
    <dbReference type="NCBI Taxonomy" id="2810349"/>
    <lineage>
        <taxon>Bacteria</taxon>
        <taxon>Bacillati</taxon>
        <taxon>Bacillota</taxon>
        <taxon>Bacilli</taxon>
        <taxon>Bacillales</taxon>
        <taxon>Bacillaceae</taxon>
        <taxon>Bacillus</taxon>
    </lineage>
</organism>
<feature type="transmembrane region" description="Helical" evidence="1">
    <location>
        <begin position="7"/>
        <end position="24"/>
    </location>
</feature>
<protein>
    <submittedName>
        <fullName evidence="2">DUF4359 domain-containing protein</fullName>
    </submittedName>
</protein>
<keyword evidence="1" id="KW-0472">Membrane</keyword>
<dbReference type="RefSeq" id="WP_204204092.1">
    <property type="nucleotide sequence ID" value="NZ_JAFELM010000034.1"/>
</dbReference>
<keyword evidence="1" id="KW-0812">Transmembrane</keyword>
<keyword evidence="3" id="KW-1185">Reference proteome</keyword>
<dbReference type="Proteomes" id="UP001518925">
    <property type="component" value="Unassembled WGS sequence"/>
</dbReference>
<comment type="caution">
    <text evidence="2">The sequence shown here is derived from an EMBL/GenBank/DDBJ whole genome shotgun (WGS) entry which is preliminary data.</text>
</comment>
<sequence>MKKKYPISGIITIMVITMILLNPGQDKYVTWVGDRLKEEKGILLSIGIDYVAKPIISTSTTKKDFILFSIYHTHIVSDKEIITLGIFNQFIPIKSIAYEK</sequence>
<proteinExistence type="predicted"/>
<evidence type="ECO:0000313" key="3">
    <source>
        <dbReference type="Proteomes" id="UP001518925"/>
    </source>
</evidence>
<gene>
    <name evidence="2" type="ORF">JR050_13855</name>
</gene>
<evidence type="ECO:0000313" key="2">
    <source>
        <dbReference type="EMBL" id="MBM6618750.1"/>
    </source>
</evidence>
<accession>A0ABS2DL52</accession>
<dbReference type="InterPro" id="IPR025578">
    <property type="entry name" value="DUF4359"/>
</dbReference>
<keyword evidence="1" id="KW-1133">Transmembrane helix</keyword>
<dbReference type="Pfam" id="PF14271">
    <property type="entry name" value="DUF4359"/>
    <property type="match status" value="1"/>
</dbReference>